<evidence type="ECO:0000256" key="11">
    <source>
        <dbReference type="ARBA" id="ARBA00023163"/>
    </source>
</evidence>
<dbReference type="GO" id="GO:0000781">
    <property type="term" value="C:chromosome, telomeric region"/>
    <property type="evidence" value="ECO:0007669"/>
    <property type="project" value="UniProtKB-SubCell"/>
</dbReference>
<keyword evidence="9" id="KW-0805">Transcription regulation</keyword>
<dbReference type="GeneID" id="10030300"/>
<keyword evidence="11" id="KW-0804">Transcription</keyword>
<proteinExistence type="inferred from homology"/>
<evidence type="ECO:0000256" key="8">
    <source>
        <dbReference type="ARBA" id="ARBA00022895"/>
    </source>
</evidence>
<dbReference type="InParanoid" id="E4UN00"/>
<sequence length="241" mass="27400">MTERWSSPRNFKAIWPYTNTSIYPCNTPSRAYLTRRPEAEARDLDENTCIITRMPLVILSRTNSCKLRIYSTSPYRPSHRVSFFTDVDEVNEVSHVTSRRQTNSSVKVRYENETSINNTTERRQESNSIMTSDSKMGKTALLKAIYQAPRTSQETTEPPARVFTKQLSAAIPPSDEHSPAGRTAYLAELRGSIVSLQADVNTFLTEKMEEDKLRDIQQGGATTDDKTEEDNYGEEVVNDDE</sequence>
<dbReference type="OrthoDB" id="2288868at2759"/>
<dbReference type="VEuPathDB" id="FungiDB:MGYG_02528"/>
<dbReference type="Pfam" id="PF08738">
    <property type="entry name" value="Gon7"/>
    <property type="match status" value="1"/>
</dbReference>
<dbReference type="HOGENOM" id="CLU_1151564_0_0_1"/>
<evidence type="ECO:0000256" key="3">
    <source>
        <dbReference type="ARBA" id="ARBA00008529"/>
    </source>
</evidence>
<evidence type="ECO:0000313" key="16">
    <source>
        <dbReference type="Proteomes" id="UP000002669"/>
    </source>
</evidence>
<keyword evidence="12" id="KW-0539">Nucleus</keyword>
<protein>
    <recommendedName>
        <fullName evidence="5">EKC/KEOPS complex subunit GON7</fullName>
    </recommendedName>
</protein>
<evidence type="ECO:0000256" key="13">
    <source>
        <dbReference type="ARBA" id="ARBA00025393"/>
    </source>
</evidence>
<evidence type="ECO:0000256" key="10">
    <source>
        <dbReference type="ARBA" id="ARBA00023159"/>
    </source>
</evidence>
<keyword evidence="8" id="KW-0779">Telomere</keyword>
<dbReference type="RefSeq" id="XP_003174997.1">
    <property type="nucleotide sequence ID" value="XM_003174949.1"/>
</dbReference>
<organism evidence="16">
    <name type="scientific">Arthroderma gypseum (strain ATCC MYA-4604 / CBS 118893)</name>
    <name type="common">Microsporum gypseum</name>
    <dbReference type="NCBI Taxonomy" id="535722"/>
    <lineage>
        <taxon>Eukaryota</taxon>
        <taxon>Fungi</taxon>
        <taxon>Dikarya</taxon>
        <taxon>Ascomycota</taxon>
        <taxon>Pezizomycotina</taxon>
        <taxon>Eurotiomycetes</taxon>
        <taxon>Eurotiomycetidae</taxon>
        <taxon>Onygenales</taxon>
        <taxon>Arthrodermataceae</taxon>
        <taxon>Nannizzia</taxon>
    </lineage>
</organism>
<dbReference type="GO" id="GO:0008033">
    <property type="term" value="P:tRNA processing"/>
    <property type="evidence" value="ECO:0007669"/>
    <property type="project" value="UniProtKB-KW"/>
</dbReference>
<evidence type="ECO:0000256" key="9">
    <source>
        <dbReference type="ARBA" id="ARBA00023015"/>
    </source>
</evidence>
<evidence type="ECO:0000256" key="2">
    <source>
        <dbReference type="ARBA" id="ARBA00004574"/>
    </source>
</evidence>
<keyword evidence="7" id="KW-0819">tRNA processing</keyword>
<evidence type="ECO:0000256" key="1">
    <source>
        <dbReference type="ARBA" id="ARBA00004123"/>
    </source>
</evidence>
<keyword evidence="6" id="KW-0158">Chromosome</keyword>
<comment type="function">
    <text evidence="13">Component of the EKC/KEOPS complex that is required for the formation of a threonylcarbamoyl group on adenosine at position 37 (t(6)A37) in tRNAs that read codons beginning with adenine. The complex is probably involved in the transfer of the threonylcarbamoyl moiety of threonylcarbamoyl-AMP (TC-AMP) to the N6 group of A37. GON7 likely plays a supporting role to the catalytic subunit KAE1 in the complex. The EKC/KEOPS complex also promotes both telomere uncapping and telomere elongation. The complex is required for efficient recruitment of transcriptional coactivators.</text>
</comment>
<dbReference type="STRING" id="535722.E4UN00"/>
<accession>E4UN00</accession>
<name>E4UN00_ARTGP</name>
<dbReference type="AlphaFoldDB" id="E4UN00"/>
<feature type="compositionally biased region" description="Acidic residues" evidence="14">
    <location>
        <begin position="226"/>
        <end position="241"/>
    </location>
</feature>
<gene>
    <name evidence="15" type="ORF">MGYG_02528</name>
</gene>
<keyword evidence="16" id="KW-1185">Reference proteome</keyword>
<feature type="region of interest" description="Disordered" evidence="14">
    <location>
        <begin position="211"/>
        <end position="241"/>
    </location>
</feature>
<reference evidence="16" key="1">
    <citation type="journal article" date="2012" name="MBio">
        <title>Comparative genome analysis of Trichophyton rubrum and related dermatophytes reveals candidate genes involved in infection.</title>
        <authorList>
            <person name="Martinez D.A."/>
            <person name="Oliver B.G."/>
            <person name="Graeser Y."/>
            <person name="Goldberg J.M."/>
            <person name="Li W."/>
            <person name="Martinez-Rossi N.M."/>
            <person name="Monod M."/>
            <person name="Shelest E."/>
            <person name="Barton R.C."/>
            <person name="Birch E."/>
            <person name="Brakhage A.A."/>
            <person name="Chen Z."/>
            <person name="Gurr S.J."/>
            <person name="Heiman D."/>
            <person name="Heitman J."/>
            <person name="Kosti I."/>
            <person name="Rossi A."/>
            <person name="Saif S."/>
            <person name="Samalova M."/>
            <person name="Saunders C.W."/>
            <person name="Shea T."/>
            <person name="Summerbell R.C."/>
            <person name="Xu J."/>
            <person name="Young S."/>
            <person name="Zeng Q."/>
            <person name="Birren B.W."/>
            <person name="Cuomo C.A."/>
            <person name="White T.C."/>
        </authorList>
    </citation>
    <scope>NUCLEOTIDE SEQUENCE [LARGE SCALE GENOMIC DNA]</scope>
    <source>
        <strain evidence="16">ATCC MYA-4604 / CBS 118893</strain>
    </source>
</reference>
<evidence type="ECO:0000256" key="7">
    <source>
        <dbReference type="ARBA" id="ARBA00022694"/>
    </source>
</evidence>
<dbReference type="InterPro" id="IPR014849">
    <property type="entry name" value="EKC/KEOPS_Gon7"/>
</dbReference>
<evidence type="ECO:0000256" key="5">
    <source>
        <dbReference type="ARBA" id="ARBA00019746"/>
    </source>
</evidence>
<dbReference type="EMBL" id="DS989823">
    <property type="protein sequence ID" value="EFQ99514.1"/>
    <property type="molecule type" value="Genomic_DNA"/>
</dbReference>
<comment type="similarity">
    <text evidence="3">Belongs to the GON7 family.</text>
</comment>
<evidence type="ECO:0000256" key="14">
    <source>
        <dbReference type="SAM" id="MobiDB-lite"/>
    </source>
</evidence>
<evidence type="ECO:0000256" key="6">
    <source>
        <dbReference type="ARBA" id="ARBA00022454"/>
    </source>
</evidence>
<keyword evidence="10" id="KW-0010">Activator</keyword>
<evidence type="ECO:0000313" key="15">
    <source>
        <dbReference type="EMBL" id="EFQ99514.1"/>
    </source>
</evidence>
<evidence type="ECO:0000256" key="4">
    <source>
        <dbReference type="ARBA" id="ARBA00011534"/>
    </source>
</evidence>
<comment type="subcellular location">
    <subcellularLocation>
        <location evidence="2">Chromosome</location>
        <location evidence="2">Telomere</location>
    </subcellularLocation>
    <subcellularLocation>
        <location evidence="1">Nucleus</location>
    </subcellularLocation>
</comment>
<dbReference type="GO" id="GO:0005634">
    <property type="term" value="C:nucleus"/>
    <property type="evidence" value="ECO:0007669"/>
    <property type="project" value="UniProtKB-SubCell"/>
</dbReference>
<evidence type="ECO:0000256" key="12">
    <source>
        <dbReference type="ARBA" id="ARBA00023242"/>
    </source>
</evidence>
<comment type="subunit">
    <text evidence="4">Component of the EKC/KEOPS complex composed of at least BUD32, CGI121, GON7, KAE1 and PCC1; the whole complex dimerizes.</text>
</comment>
<dbReference type="Proteomes" id="UP000002669">
    <property type="component" value="Unassembled WGS sequence"/>
</dbReference>
<dbReference type="eggNOG" id="ENOG502T1MI">
    <property type="taxonomic scope" value="Eukaryota"/>
</dbReference>